<evidence type="ECO:0000256" key="3">
    <source>
        <dbReference type="ARBA" id="ARBA00023129"/>
    </source>
</evidence>
<dbReference type="CDD" id="cd02242">
    <property type="entry name" value="cupin_11S_legumin_N"/>
    <property type="match status" value="1"/>
</dbReference>
<dbReference type="GO" id="GO:0045735">
    <property type="term" value="F:nutrient reservoir activity"/>
    <property type="evidence" value="ECO:0007669"/>
    <property type="project" value="UniProtKB-KW"/>
</dbReference>
<dbReference type="InterPro" id="IPR014710">
    <property type="entry name" value="RmlC-like_jellyroll"/>
</dbReference>
<comment type="similarity">
    <text evidence="1 5">Belongs to the 11S seed storage protein (globulins) family.</text>
</comment>
<reference evidence="8 9" key="1">
    <citation type="submission" date="2024-06" db="EMBL/GenBank/DDBJ databases">
        <title>A chromosome level genome sequence of Diviner's sage (Salvia divinorum).</title>
        <authorList>
            <person name="Ford S.A."/>
            <person name="Ro D.-K."/>
            <person name="Ness R.W."/>
            <person name="Phillips M.A."/>
        </authorList>
    </citation>
    <scope>NUCLEOTIDE SEQUENCE [LARGE SCALE GENOMIC DNA]</scope>
    <source>
        <strain evidence="8">SAF-2024a</strain>
        <tissue evidence="8">Leaf</tissue>
    </source>
</reference>
<keyword evidence="3 5" id="KW-0708">Seed storage protein</keyword>
<dbReference type="EMBL" id="JBEAFC010000004">
    <property type="protein sequence ID" value="KAL1558983.1"/>
    <property type="molecule type" value="Genomic_DNA"/>
</dbReference>
<dbReference type="SUPFAM" id="SSF51182">
    <property type="entry name" value="RmlC-like cupins"/>
    <property type="match status" value="1"/>
</dbReference>
<dbReference type="AlphaFoldDB" id="A0ABD1HUP6"/>
<feature type="compositionally biased region" description="Low complexity" evidence="6">
    <location>
        <begin position="126"/>
        <end position="135"/>
    </location>
</feature>
<dbReference type="FunFam" id="2.60.120.10:FF:000073">
    <property type="entry name" value="Glycinin G1"/>
    <property type="match status" value="1"/>
</dbReference>
<sequence>MAKALSLSLCLSFLFLLLGCCLAQQQQFWQSMQSQQQHRFRAKTQCQIQQLSARDPSFRFQSESGASEYWDTSSNEFECAGIEFVRHQVQPKGLVLPFYTNAPRLTFIVQGSGILGTVIPGCAESYESESGSSSREGGKGDRHQKLRRIRRGDVIALPEGITTFVYNDGDAPLTYVSMLDIGNDNNQLDFKFRKFVLAGNPESIERQHGERRFMRGREGQESRNIFYGLDEQLLAEAFNVEPELMRKMQGREDERGIIVRAEKLRMVLPDDYESQAPSRGRAYNGLEETLCSHKIKKNLDHPTSADLYNPRAGRISNLNSLSLPILNYLQLSAQRGILYKNAIVAPQWTTNAHSALYVTKGSARIQVVGTQGRLVFDGEVKEGQLLVVPQNFVVVKKASENGFEWISFKTNDNAKHAQLAGRLSAIRAMPNEVLMNAFGISRDEAKSLKFGREESTLFSPSQRYA</sequence>
<dbReference type="PROSITE" id="PS00305">
    <property type="entry name" value="11S_SEED_STORAGE"/>
    <property type="match status" value="1"/>
</dbReference>
<gene>
    <name evidence="8" type="ORF">AAHA92_09379</name>
</gene>
<dbReference type="Pfam" id="PF00190">
    <property type="entry name" value="Cupin_1"/>
    <property type="match status" value="2"/>
</dbReference>
<comment type="function">
    <text evidence="5">Seed storage protein.</text>
</comment>
<dbReference type="InterPro" id="IPR022379">
    <property type="entry name" value="11S_seedstore_CS"/>
</dbReference>
<proteinExistence type="inferred from homology"/>
<evidence type="ECO:0000256" key="2">
    <source>
        <dbReference type="ARBA" id="ARBA00022761"/>
    </source>
</evidence>
<protein>
    <submittedName>
        <fullName evidence="8">13S globulin seed storage protein 1-like</fullName>
    </submittedName>
</protein>
<evidence type="ECO:0000256" key="1">
    <source>
        <dbReference type="ARBA" id="ARBA00007178"/>
    </source>
</evidence>
<dbReference type="PANTHER" id="PTHR31189:SF76">
    <property type="entry name" value="11S GLOBULIN SUBUNIT BETA-LIKE"/>
    <property type="match status" value="1"/>
</dbReference>
<evidence type="ECO:0000256" key="4">
    <source>
        <dbReference type="ARBA" id="ARBA00023157"/>
    </source>
</evidence>
<feature type="chain" id="PRO_5044532063" evidence="5">
    <location>
        <begin position="24"/>
        <end position="465"/>
    </location>
</feature>
<dbReference type="Gene3D" id="2.60.120.10">
    <property type="entry name" value="Jelly Rolls"/>
    <property type="match status" value="2"/>
</dbReference>
<dbReference type="CDD" id="cd02243">
    <property type="entry name" value="cupin_11S_legumin_C"/>
    <property type="match status" value="1"/>
</dbReference>
<keyword evidence="9" id="KW-1185">Reference proteome</keyword>
<feature type="domain" description="Cupin type-1" evidence="7">
    <location>
        <begin position="49"/>
        <end position="246"/>
    </location>
</feature>
<feature type="domain" description="Cupin type-1" evidence="7">
    <location>
        <begin position="297"/>
        <end position="446"/>
    </location>
</feature>
<comment type="caution">
    <text evidence="8">The sequence shown here is derived from an EMBL/GenBank/DDBJ whole genome shotgun (WGS) entry which is preliminary data.</text>
</comment>
<keyword evidence="2 5" id="KW-0758">Storage protein</keyword>
<evidence type="ECO:0000256" key="6">
    <source>
        <dbReference type="SAM" id="MobiDB-lite"/>
    </source>
</evidence>
<dbReference type="InterPro" id="IPR006045">
    <property type="entry name" value="Cupin_1"/>
</dbReference>
<dbReference type="Proteomes" id="UP001567538">
    <property type="component" value="Unassembled WGS sequence"/>
</dbReference>
<dbReference type="SMART" id="SM00835">
    <property type="entry name" value="Cupin_1"/>
    <property type="match status" value="2"/>
</dbReference>
<evidence type="ECO:0000313" key="8">
    <source>
        <dbReference type="EMBL" id="KAL1558983.1"/>
    </source>
</evidence>
<dbReference type="PRINTS" id="PR00439">
    <property type="entry name" value="11SGLOBULIN"/>
</dbReference>
<organism evidence="8 9">
    <name type="scientific">Salvia divinorum</name>
    <name type="common">Maria pastora</name>
    <name type="synonym">Diviner's sage</name>
    <dbReference type="NCBI Taxonomy" id="28513"/>
    <lineage>
        <taxon>Eukaryota</taxon>
        <taxon>Viridiplantae</taxon>
        <taxon>Streptophyta</taxon>
        <taxon>Embryophyta</taxon>
        <taxon>Tracheophyta</taxon>
        <taxon>Spermatophyta</taxon>
        <taxon>Magnoliopsida</taxon>
        <taxon>eudicotyledons</taxon>
        <taxon>Gunneridae</taxon>
        <taxon>Pentapetalae</taxon>
        <taxon>asterids</taxon>
        <taxon>lamiids</taxon>
        <taxon>Lamiales</taxon>
        <taxon>Lamiaceae</taxon>
        <taxon>Nepetoideae</taxon>
        <taxon>Mentheae</taxon>
        <taxon>Salviinae</taxon>
        <taxon>Salvia</taxon>
        <taxon>Salvia subgen. Calosphace</taxon>
    </lineage>
</organism>
<dbReference type="InterPro" id="IPR011051">
    <property type="entry name" value="RmlC_Cupin_sf"/>
</dbReference>
<keyword evidence="5" id="KW-0732">Signal</keyword>
<name>A0ABD1HUP6_SALDI</name>
<evidence type="ECO:0000259" key="7">
    <source>
        <dbReference type="SMART" id="SM00835"/>
    </source>
</evidence>
<feature type="signal peptide" evidence="5">
    <location>
        <begin position="1"/>
        <end position="23"/>
    </location>
</feature>
<dbReference type="PROSITE" id="PS51257">
    <property type="entry name" value="PROKAR_LIPOPROTEIN"/>
    <property type="match status" value="1"/>
</dbReference>
<feature type="region of interest" description="Disordered" evidence="6">
    <location>
        <begin position="126"/>
        <end position="145"/>
    </location>
</feature>
<evidence type="ECO:0000313" key="9">
    <source>
        <dbReference type="Proteomes" id="UP001567538"/>
    </source>
</evidence>
<dbReference type="InterPro" id="IPR006044">
    <property type="entry name" value="11S_seedstore_pln"/>
</dbReference>
<evidence type="ECO:0000256" key="5">
    <source>
        <dbReference type="RuleBase" id="RU003681"/>
    </source>
</evidence>
<keyword evidence="4 5" id="KW-1015">Disulfide bond</keyword>
<dbReference type="InterPro" id="IPR050253">
    <property type="entry name" value="Seed_Storage-Functional"/>
</dbReference>
<comment type="subunit">
    <text evidence="5">Hexamer; each subunit is composed of an acidic and a basic chain derived from a single precursor and linked by a disulfide bond.</text>
</comment>
<accession>A0ABD1HUP6</accession>
<dbReference type="PANTHER" id="PTHR31189">
    <property type="entry name" value="OS03G0336100 PROTEIN-RELATED"/>
    <property type="match status" value="1"/>
</dbReference>